<gene>
    <name evidence="3" type="ORF">JWS13_39190</name>
</gene>
<dbReference type="Pfam" id="PF14594">
    <property type="entry name" value="Sipho_Gp37"/>
    <property type="match status" value="1"/>
</dbReference>
<dbReference type="InterPro" id="IPR029432">
    <property type="entry name" value="Gp28/Gp37-like_dom"/>
</dbReference>
<keyword evidence="1" id="KW-1133">Transmembrane helix</keyword>
<protein>
    <recommendedName>
        <fullName evidence="2">Gp28/Gp37-like domain-containing protein</fullName>
    </recommendedName>
</protein>
<evidence type="ECO:0000256" key="1">
    <source>
        <dbReference type="SAM" id="Phobius"/>
    </source>
</evidence>
<keyword evidence="1" id="KW-0472">Membrane</keyword>
<evidence type="ECO:0000313" key="4">
    <source>
        <dbReference type="Proteomes" id="UP000662986"/>
    </source>
</evidence>
<keyword evidence="4" id="KW-1185">Reference proteome</keyword>
<reference evidence="3 4" key="2">
    <citation type="journal article" date="2022" name="Arch. Microbiol.">
        <title>Rhodococcus pseudokoreensis sp. nov. isolated from the rhizosphere of young M26 apple rootstocks.</title>
        <authorList>
            <person name="Kampfer P."/>
            <person name="Glaeser S.P."/>
            <person name="Blom J."/>
            <person name="Wolf J."/>
            <person name="Benning S."/>
            <person name="Schloter M."/>
            <person name="Neumann-Schaal M."/>
        </authorList>
    </citation>
    <scope>NUCLEOTIDE SEQUENCE [LARGE SCALE GENOMIC DNA]</scope>
    <source>
        <strain evidence="3 4">R79</strain>
    </source>
</reference>
<feature type="transmembrane region" description="Helical" evidence="1">
    <location>
        <begin position="361"/>
        <end position="388"/>
    </location>
</feature>
<dbReference type="EMBL" id="CP070619">
    <property type="protein sequence ID" value="QSE94202.1"/>
    <property type="molecule type" value="Genomic_DNA"/>
</dbReference>
<feature type="domain" description="Gp28/Gp37-like" evidence="2">
    <location>
        <begin position="40"/>
        <end position="495"/>
    </location>
</feature>
<reference evidence="3 4" key="1">
    <citation type="journal article" date="2021" name="Microbiol. Resour. Announc.">
        <title>Complete Genome Sequences of Two Rhodococcus sp. Strains with Large and Linear Chromosomes, Isolated from Apple Rhizosphere.</title>
        <authorList>
            <person name="Benning S."/>
            <person name="Brugnone N."/>
            <person name="Siani R."/>
            <person name="Kublik S."/>
            <person name="Schloter M."/>
            <person name="Rad V."/>
        </authorList>
    </citation>
    <scope>NUCLEOTIDE SEQUENCE [LARGE SCALE GENOMIC DNA]</scope>
    <source>
        <strain evidence="3 4">R79</strain>
    </source>
</reference>
<dbReference type="RefSeq" id="WP_206010634.1">
    <property type="nucleotide sequence ID" value="NZ_CP070619.1"/>
</dbReference>
<evidence type="ECO:0000313" key="3">
    <source>
        <dbReference type="EMBL" id="QSE94202.1"/>
    </source>
</evidence>
<accession>A0A974WBE9</accession>
<name>A0A974WBE9_9NOCA</name>
<proteinExistence type="predicted"/>
<organism evidence="3 4">
    <name type="scientific">Rhodococcus pseudokoreensis</name>
    <dbReference type="NCBI Taxonomy" id="2811421"/>
    <lineage>
        <taxon>Bacteria</taxon>
        <taxon>Bacillati</taxon>
        <taxon>Actinomycetota</taxon>
        <taxon>Actinomycetes</taxon>
        <taxon>Mycobacteriales</taxon>
        <taxon>Nocardiaceae</taxon>
        <taxon>Rhodococcus</taxon>
    </lineage>
</organism>
<evidence type="ECO:0000259" key="2">
    <source>
        <dbReference type="Pfam" id="PF14594"/>
    </source>
</evidence>
<sequence>MTAPVLDDLDQPSPLDWWSAQMYAELIDTEPPRGDAAEFEVEIFDSAYGPLGLIGDYQTAKVKFTHNAVGVGELVIAGDHEFGKLVMSCDDTVVPIRVTYNGKHFDSRVLKAVKRGIKGQKTITITLVDTWAWFHAIMAYPMPLPGFEEVQFPPQDLYIGPLRGGIYWYLQRNVWRLQLRTGACPITLLPYDALHDTSEMVTMQARMVPLDELFTEHLKGKSVQVRARMWIKGRDPQPMPDKVTLLESQVIVDVVDRPKTGGLINTGTIIDSIINTIGEAIADGIDAVIGGWLPGLADIITDKLKQQELPSCIWSEDSDGILDATVEASHPNGYSAVVGGRSPTWMNKLLQMGIETGISALLAWAGLVIPGLASALSGVLNDVFLAFMKATNYQLKKKLGPFGFPEVFGNGGSGAYTFSGKAVAEKTLFENAGKRRGKVEVIDWAPFGAFEDYDTGHLVGWEDSDEEDTFFDRAFSIEVEDTREDRVKVSTIIGDDEPDKAPGQLMGEKIARLFSFVNAATLAMN</sequence>
<dbReference type="Proteomes" id="UP000662986">
    <property type="component" value="Chromosome"/>
</dbReference>
<keyword evidence="1" id="KW-0812">Transmembrane</keyword>